<feature type="compositionally biased region" description="Low complexity" evidence="5">
    <location>
        <begin position="86"/>
        <end position="97"/>
    </location>
</feature>
<evidence type="ECO:0000313" key="7">
    <source>
        <dbReference type="EMBL" id="KAJ3176643.1"/>
    </source>
</evidence>
<feature type="region of interest" description="Disordered" evidence="5">
    <location>
        <begin position="42"/>
        <end position="102"/>
    </location>
</feature>
<dbReference type="Gene3D" id="3.40.395.10">
    <property type="entry name" value="Adenoviral Proteinase, Chain A"/>
    <property type="match status" value="1"/>
</dbReference>
<dbReference type="PROSITE" id="PS50600">
    <property type="entry name" value="ULP_PROTEASE"/>
    <property type="match status" value="1"/>
</dbReference>
<dbReference type="PANTHER" id="PTHR12606">
    <property type="entry name" value="SENTRIN/SUMO-SPECIFIC PROTEASE"/>
    <property type="match status" value="1"/>
</dbReference>
<name>A0AAD5XLH5_9FUNG</name>
<dbReference type="GO" id="GO:0016926">
    <property type="term" value="P:protein desumoylation"/>
    <property type="evidence" value="ECO:0007669"/>
    <property type="project" value="TreeGrafter"/>
</dbReference>
<feature type="region of interest" description="Disordered" evidence="5">
    <location>
        <begin position="1"/>
        <end position="29"/>
    </location>
</feature>
<evidence type="ECO:0000256" key="2">
    <source>
        <dbReference type="ARBA" id="ARBA00022670"/>
    </source>
</evidence>
<dbReference type="EMBL" id="JADGJQ010000039">
    <property type="protein sequence ID" value="KAJ3176643.1"/>
    <property type="molecule type" value="Genomic_DNA"/>
</dbReference>
<feature type="compositionally biased region" description="Polar residues" evidence="5">
    <location>
        <begin position="1"/>
        <end position="10"/>
    </location>
</feature>
<sequence>MPLAQTSPTAEATAARTDGTAIPRPISNDDELSDLALALTSLTVAEEDNGPKPKSSTTDSDTLHSQSTGLSTSNAVQGDSEASAEGSDLSSSTGTLSAPSNVNSVAGRKAEVKLLRTAKQERLEAGEPDEELAQDVQNLTRSDEEIDLTGADDGPPEVDRNIPSFSAANIPTAFLERLDADNPSARQVKYARAARKWPGPRKLPILHIDNIPVTRKQIAELLRRASWLNDESINGYFALMQGRCCETLFFNTHFYASLTGGGTKYDYAAVARWTKKWARGIFDFKRAVVPINRGNFHWCLVGVDLTSGHLSYYDSMKPADSYAHQVLATVERYLGDERASKASELDAPSVQWTHHIDPCPQQADGGSCGVFTCLFAKRFALCLPMDFAQPLVDRFRLKMAWDLVGLLSLGKGVGSKRAEALEASDSASFERGL</sequence>
<keyword evidence="2 7" id="KW-0645">Protease</keyword>
<evidence type="ECO:0000256" key="1">
    <source>
        <dbReference type="ARBA" id="ARBA00005234"/>
    </source>
</evidence>
<protein>
    <submittedName>
        <fullName evidence="7">Sentrin-specific protease 2</fullName>
    </submittedName>
</protein>
<dbReference type="GO" id="GO:0016929">
    <property type="term" value="F:deSUMOylase activity"/>
    <property type="evidence" value="ECO:0007669"/>
    <property type="project" value="TreeGrafter"/>
</dbReference>
<comment type="similarity">
    <text evidence="1">Belongs to the peptidase C48 family.</text>
</comment>
<dbReference type="GO" id="GO:0005634">
    <property type="term" value="C:nucleus"/>
    <property type="evidence" value="ECO:0007669"/>
    <property type="project" value="TreeGrafter"/>
</dbReference>
<keyword evidence="8" id="KW-1185">Reference proteome</keyword>
<comment type="caution">
    <text evidence="7">The sequence shown here is derived from an EMBL/GenBank/DDBJ whole genome shotgun (WGS) entry which is preliminary data.</text>
</comment>
<reference evidence="7" key="1">
    <citation type="submission" date="2020-05" db="EMBL/GenBank/DDBJ databases">
        <title>Phylogenomic resolution of chytrid fungi.</title>
        <authorList>
            <person name="Stajich J.E."/>
            <person name="Amses K."/>
            <person name="Simmons R."/>
            <person name="Seto K."/>
            <person name="Myers J."/>
            <person name="Bonds A."/>
            <person name="Quandt C.A."/>
            <person name="Barry K."/>
            <person name="Liu P."/>
            <person name="Grigoriev I."/>
            <person name="Longcore J.E."/>
            <person name="James T.Y."/>
        </authorList>
    </citation>
    <scope>NUCLEOTIDE SEQUENCE</scope>
    <source>
        <strain evidence="7">JEL0379</strain>
    </source>
</reference>
<evidence type="ECO:0000256" key="4">
    <source>
        <dbReference type="ARBA" id="ARBA00022807"/>
    </source>
</evidence>
<evidence type="ECO:0000259" key="6">
    <source>
        <dbReference type="PROSITE" id="PS50600"/>
    </source>
</evidence>
<proteinExistence type="inferred from homology"/>
<dbReference type="AlphaFoldDB" id="A0AAD5XLH5"/>
<gene>
    <name evidence="7" type="primary">SENP2</name>
    <name evidence="7" type="ORF">HDU87_004971</name>
</gene>
<dbReference type="PANTHER" id="PTHR12606:SF1">
    <property type="entry name" value="UBIQUITIN-LIKE-SPECIFIC PROTEASE 1A"/>
    <property type="match status" value="1"/>
</dbReference>
<feature type="domain" description="Ubiquitin-like protease family profile" evidence="6">
    <location>
        <begin position="211"/>
        <end position="379"/>
    </location>
</feature>
<dbReference type="InterPro" id="IPR003653">
    <property type="entry name" value="Peptidase_C48_C"/>
</dbReference>
<dbReference type="InterPro" id="IPR038765">
    <property type="entry name" value="Papain-like_cys_pep_sf"/>
</dbReference>
<organism evidence="7 8">
    <name type="scientific">Geranomyces variabilis</name>
    <dbReference type="NCBI Taxonomy" id="109894"/>
    <lineage>
        <taxon>Eukaryota</taxon>
        <taxon>Fungi</taxon>
        <taxon>Fungi incertae sedis</taxon>
        <taxon>Chytridiomycota</taxon>
        <taxon>Chytridiomycota incertae sedis</taxon>
        <taxon>Chytridiomycetes</taxon>
        <taxon>Spizellomycetales</taxon>
        <taxon>Powellomycetaceae</taxon>
        <taxon>Geranomyces</taxon>
    </lineage>
</organism>
<evidence type="ECO:0000313" key="8">
    <source>
        <dbReference type="Proteomes" id="UP001212152"/>
    </source>
</evidence>
<keyword evidence="4" id="KW-0788">Thiol protease</keyword>
<evidence type="ECO:0000256" key="5">
    <source>
        <dbReference type="SAM" id="MobiDB-lite"/>
    </source>
</evidence>
<dbReference type="Pfam" id="PF02902">
    <property type="entry name" value="Peptidase_C48"/>
    <property type="match status" value="1"/>
</dbReference>
<evidence type="ECO:0000256" key="3">
    <source>
        <dbReference type="ARBA" id="ARBA00022801"/>
    </source>
</evidence>
<feature type="region of interest" description="Disordered" evidence="5">
    <location>
        <begin position="139"/>
        <end position="158"/>
    </location>
</feature>
<keyword evidence="3" id="KW-0378">Hydrolase</keyword>
<accession>A0AAD5XLH5</accession>
<feature type="compositionally biased region" description="Polar residues" evidence="5">
    <location>
        <begin position="54"/>
        <end position="77"/>
    </location>
</feature>
<dbReference type="Proteomes" id="UP001212152">
    <property type="component" value="Unassembled WGS sequence"/>
</dbReference>
<dbReference type="GO" id="GO:0006508">
    <property type="term" value="P:proteolysis"/>
    <property type="evidence" value="ECO:0007669"/>
    <property type="project" value="UniProtKB-KW"/>
</dbReference>
<dbReference type="SUPFAM" id="SSF54001">
    <property type="entry name" value="Cysteine proteinases"/>
    <property type="match status" value="1"/>
</dbReference>